<evidence type="ECO:0000313" key="1">
    <source>
        <dbReference type="EMBL" id="SQH76735.1"/>
    </source>
</evidence>
<dbReference type="AlphaFoldDB" id="A0A330M468"/>
<evidence type="ECO:0000313" key="2">
    <source>
        <dbReference type="Proteomes" id="UP000250123"/>
    </source>
</evidence>
<name>A0A330M468_9GAMM</name>
<organism evidence="1 2">
    <name type="scientific">Shewanella benthica</name>
    <dbReference type="NCBI Taxonomy" id="43661"/>
    <lineage>
        <taxon>Bacteria</taxon>
        <taxon>Pseudomonadati</taxon>
        <taxon>Pseudomonadota</taxon>
        <taxon>Gammaproteobacteria</taxon>
        <taxon>Alteromonadales</taxon>
        <taxon>Shewanellaceae</taxon>
        <taxon>Shewanella</taxon>
    </lineage>
</organism>
<protein>
    <submittedName>
        <fullName evidence="1">Uncharacterized protein</fullName>
    </submittedName>
</protein>
<dbReference type="KEGG" id="sbk:SHEWBE_2772"/>
<accession>A0A330M468</accession>
<reference evidence="2" key="1">
    <citation type="submission" date="2018-06" db="EMBL/GenBank/DDBJ databases">
        <authorList>
            <person name="Cea G.-C."/>
            <person name="William W."/>
        </authorList>
    </citation>
    <scope>NUCLEOTIDE SEQUENCE [LARGE SCALE GENOMIC DNA]</scope>
    <source>
        <strain evidence="2">DB21MT-2</strain>
    </source>
</reference>
<gene>
    <name evidence="1" type="ORF">SHEWBE_2772</name>
</gene>
<sequence>MFHSNKFNTHLHVDDIVSTAKPLMRYLHVFTECLLINPVLKLTFS</sequence>
<dbReference type="EMBL" id="LS483452">
    <property type="protein sequence ID" value="SQH76735.1"/>
    <property type="molecule type" value="Genomic_DNA"/>
</dbReference>
<proteinExistence type="predicted"/>
<dbReference type="Proteomes" id="UP000250123">
    <property type="component" value="Chromosome SHEWBE"/>
</dbReference>